<evidence type="ECO:0000256" key="1">
    <source>
        <dbReference type="SAM" id="Phobius"/>
    </source>
</evidence>
<keyword evidence="1" id="KW-0812">Transmembrane</keyword>
<dbReference type="EMBL" id="JACHFN010000023">
    <property type="protein sequence ID" value="MBB5236220.1"/>
    <property type="molecule type" value="Genomic_DNA"/>
</dbReference>
<keyword evidence="3" id="KW-1185">Reference proteome</keyword>
<evidence type="ECO:0000313" key="3">
    <source>
        <dbReference type="Proteomes" id="UP000525389"/>
    </source>
</evidence>
<feature type="transmembrane region" description="Helical" evidence="1">
    <location>
        <begin position="36"/>
        <end position="57"/>
    </location>
</feature>
<dbReference type="Proteomes" id="UP000525389">
    <property type="component" value="Unassembled WGS sequence"/>
</dbReference>
<sequence length="65" mass="6920">MRLTPRVLLTAVLAAGLWLVIGLVQRTRAGASLADAALAELPSTLVVLGVALLWVMLSERRRGGR</sequence>
<reference evidence="2 3" key="1">
    <citation type="submission" date="2020-08" db="EMBL/GenBank/DDBJ databases">
        <title>Genomic Encyclopedia of Type Strains, Phase IV (KMG-IV): sequencing the most valuable type-strain genomes for metagenomic binning, comparative biology and taxonomic classification.</title>
        <authorList>
            <person name="Goeker M."/>
        </authorList>
    </citation>
    <scope>NUCLEOTIDE SEQUENCE [LARGE SCALE GENOMIC DNA]</scope>
    <source>
        <strain evidence="2 3">DSM 101791</strain>
    </source>
</reference>
<keyword evidence="1" id="KW-0472">Membrane</keyword>
<gene>
    <name evidence="2" type="ORF">HNQ09_003693</name>
</gene>
<dbReference type="RefSeq" id="WP_184031929.1">
    <property type="nucleotide sequence ID" value="NZ_JACHFN010000023.1"/>
</dbReference>
<dbReference type="AlphaFoldDB" id="A0A7W8GIM0"/>
<protein>
    <submittedName>
        <fullName evidence="2">Uncharacterized protein</fullName>
    </submittedName>
</protein>
<proteinExistence type="predicted"/>
<evidence type="ECO:0000313" key="2">
    <source>
        <dbReference type="EMBL" id="MBB5236220.1"/>
    </source>
</evidence>
<keyword evidence="1" id="KW-1133">Transmembrane helix</keyword>
<accession>A0A7W8GIM0</accession>
<organism evidence="2 3">
    <name type="scientific">Deinococcus budaensis</name>
    <dbReference type="NCBI Taxonomy" id="1665626"/>
    <lineage>
        <taxon>Bacteria</taxon>
        <taxon>Thermotogati</taxon>
        <taxon>Deinococcota</taxon>
        <taxon>Deinococci</taxon>
        <taxon>Deinococcales</taxon>
        <taxon>Deinococcaceae</taxon>
        <taxon>Deinococcus</taxon>
    </lineage>
</organism>
<comment type="caution">
    <text evidence="2">The sequence shown here is derived from an EMBL/GenBank/DDBJ whole genome shotgun (WGS) entry which is preliminary data.</text>
</comment>
<name>A0A7W8GIM0_9DEIO</name>